<proteinExistence type="inferred from homology"/>
<name>A0A6N6M7Q4_9FLAO</name>
<evidence type="ECO:0000313" key="8">
    <source>
        <dbReference type="EMBL" id="KAB1065934.1"/>
    </source>
</evidence>
<dbReference type="GO" id="GO:0009073">
    <property type="term" value="P:aromatic amino acid family biosynthetic process"/>
    <property type="evidence" value="ECO:0007669"/>
    <property type="project" value="UniProtKB-KW"/>
</dbReference>
<dbReference type="InterPro" id="IPR027417">
    <property type="entry name" value="P-loop_NTPase"/>
</dbReference>
<gene>
    <name evidence="7" type="primary">aroK</name>
    <name evidence="8" type="ORF">F3059_00235</name>
</gene>
<dbReference type="GO" id="GO:0005829">
    <property type="term" value="C:cytosol"/>
    <property type="evidence" value="ECO:0007669"/>
    <property type="project" value="TreeGrafter"/>
</dbReference>
<dbReference type="PANTHER" id="PTHR21087:SF16">
    <property type="entry name" value="SHIKIMATE KINASE 1, CHLOROPLASTIC"/>
    <property type="match status" value="1"/>
</dbReference>
<evidence type="ECO:0000256" key="4">
    <source>
        <dbReference type="ARBA" id="ARBA00022777"/>
    </source>
</evidence>
<dbReference type="OrthoDB" id="9800332at2"/>
<evidence type="ECO:0000256" key="1">
    <source>
        <dbReference type="ARBA" id="ARBA00022605"/>
    </source>
</evidence>
<evidence type="ECO:0000256" key="5">
    <source>
        <dbReference type="ARBA" id="ARBA00022840"/>
    </source>
</evidence>
<dbReference type="EMBL" id="WACR01000001">
    <property type="protein sequence ID" value="KAB1065934.1"/>
    <property type="molecule type" value="Genomic_DNA"/>
</dbReference>
<dbReference type="GO" id="GO:0008652">
    <property type="term" value="P:amino acid biosynthetic process"/>
    <property type="evidence" value="ECO:0007669"/>
    <property type="project" value="UniProtKB-KW"/>
</dbReference>
<comment type="cofactor">
    <cofactor evidence="7">
        <name>Mg(2+)</name>
        <dbReference type="ChEBI" id="CHEBI:18420"/>
    </cofactor>
    <text evidence="7">Binds 1 Mg(2+) ion per subunit.</text>
</comment>
<feature type="binding site" evidence="7">
    <location>
        <begin position="10"/>
        <end position="15"/>
    </location>
    <ligand>
        <name>ATP</name>
        <dbReference type="ChEBI" id="CHEBI:30616"/>
    </ligand>
</feature>
<evidence type="ECO:0000256" key="7">
    <source>
        <dbReference type="HAMAP-Rule" id="MF_00109"/>
    </source>
</evidence>
<evidence type="ECO:0000256" key="6">
    <source>
        <dbReference type="ARBA" id="ARBA00023141"/>
    </source>
</evidence>
<evidence type="ECO:0000256" key="2">
    <source>
        <dbReference type="ARBA" id="ARBA00022679"/>
    </source>
</evidence>
<evidence type="ECO:0000313" key="9">
    <source>
        <dbReference type="Proteomes" id="UP000435357"/>
    </source>
</evidence>
<keyword evidence="2 7" id="KW-0808">Transferase</keyword>
<keyword evidence="5 7" id="KW-0067">ATP-binding</keyword>
<feature type="binding site" evidence="7">
    <location>
        <position position="56"/>
    </location>
    <ligand>
        <name>substrate</name>
    </ligand>
</feature>
<sequence>MQVFIIGFMGSGKTTVGKKLANKLEIPFYDLDNLIEDKEQQSISSIFETRGENAFREIENQRLRDFSGSDHYVLSTGGGTPVFHGNIDWMLANGVVVYLQAEPAFLASRLKNEKSKRPLIAGKNDEELKAFIDEMLEKREPYYKRAHFEIPAKGLNAQKLNELATTLTTQYPHRQTPR</sequence>
<dbReference type="CDD" id="cd00464">
    <property type="entry name" value="SK"/>
    <property type="match status" value="1"/>
</dbReference>
<comment type="similarity">
    <text evidence="7">Belongs to the shikimate kinase family.</text>
</comment>
<reference evidence="8 9" key="1">
    <citation type="submission" date="2019-09" db="EMBL/GenBank/DDBJ databases">
        <title>Genomes of Cryomorphaceae.</title>
        <authorList>
            <person name="Bowman J.P."/>
        </authorList>
    </citation>
    <scope>NUCLEOTIDE SEQUENCE [LARGE SCALE GENOMIC DNA]</scope>
    <source>
        <strain evidence="8 9">KCTC 52047</strain>
    </source>
</reference>
<keyword evidence="4 7" id="KW-0418">Kinase</keyword>
<comment type="caution">
    <text evidence="8">The sequence shown here is derived from an EMBL/GenBank/DDBJ whole genome shotgun (WGS) entry which is preliminary data.</text>
</comment>
<dbReference type="InterPro" id="IPR000623">
    <property type="entry name" value="Shikimate_kinase/TSH1"/>
</dbReference>
<dbReference type="UniPathway" id="UPA00053">
    <property type="reaction ID" value="UER00088"/>
</dbReference>
<dbReference type="GO" id="GO:0009423">
    <property type="term" value="P:chorismate biosynthetic process"/>
    <property type="evidence" value="ECO:0007669"/>
    <property type="project" value="UniProtKB-UniRule"/>
</dbReference>
<dbReference type="GO" id="GO:0005524">
    <property type="term" value="F:ATP binding"/>
    <property type="evidence" value="ECO:0007669"/>
    <property type="project" value="UniProtKB-UniRule"/>
</dbReference>
<keyword evidence="1 7" id="KW-0028">Amino-acid biosynthesis</keyword>
<accession>A0A6N6M7Q4</accession>
<keyword evidence="7" id="KW-0460">Magnesium</keyword>
<feature type="binding site" evidence="7">
    <location>
        <position position="78"/>
    </location>
    <ligand>
        <name>substrate</name>
    </ligand>
</feature>
<organism evidence="8 9">
    <name type="scientific">Salibacter halophilus</name>
    <dbReference type="NCBI Taxonomy" id="1803916"/>
    <lineage>
        <taxon>Bacteria</taxon>
        <taxon>Pseudomonadati</taxon>
        <taxon>Bacteroidota</taxon>
        <taxon>Flavobacteriia</taxon>
        <taxon>Flavobacteriales</taxon>
        <taxon>Salibacteraceae</taxon>
        <taxon>Salibacter</taxon>
    </lineage>
</organism>
<comment type="catalytic activity">
    <reaction evidence="7">
        <text>shikimate + ATP = 3-phosphoshikimate + ADP + H(+)</text>
        <dbReference type="Rhea" id="RHEA:13121"/>
        <dbReference type="ChEBI" id="CHEBI:15378"/>
        <dbReference type="ChEBI" id="CHEBI:30616"/>
        <dbReference type="ChEBI" id="CHEBI:36208"/>
        <dbReference type="ChEBI" id="CHEBI:145989"/>
        <dbReference type="ChEBI" id="CHEBI:456216"/>
        <dbReference type="EC" id="2.7.1.71"/>
    </reaction>
</comment>
<comment type="function">
    <text evidence="7">Catalyzes the specific phosphorylation of the 3-hydroxyl group of shikimic acid using ATP as a cosubstrate.</text>
</comment>
<feature type="binding site" evidence="7">
    <location>
        <position position="117"/>
    </location>
    <ligand>
        <name>ATP</name>
        <dbReference type="ChEBI" id="CHEBI:30616"/>
    </ligand>
</feature>
<keyword evidence="7" id="KW-0963">Cytoplasm</keyword>
<comment type="pathway">
    <text evidence="7">Metabolic intermediate biosynthesis; chorismate biosynthesis; chorismate from D-erythrose 4-phosphate and phosphoenolpyruvate: step 5/7.</text>
</comment>
<dbReference type="Proteomes" id="UP000435357">
    <property type="component" value="Unassembled WGS sequence"/>
</dbReference>
<dbReference type="Gene3D" id="3.40.50.300">
    <property type="entry name" value="P-loop containing nucleotide triphosphate hydrolases"/>
    <property type="match status" value="1"/>
</dbReference>
<comment type="subcellular location">
    <subcellularLocation>
        <location evidence="7">Cytoplasm</location>
    </subcellularLocation>
</comment>
<dbReference type="Pfam" id="PF01202">
    <property type="entry name" value="SKI"/>
    <property type="match status" value="1"/>
</dbReference>
<dbReference type="PANTHER" id="PTHR21087">
    <property type="entry name" value="SHIKIMATE KINASE"/>
    <property type="match status" value="1"/>
</dbReference>
<evidence type="ECO:0000256" key="3">
    <source>
        <dbReference type="ARBA" id="ARBA00022741"/>
    </source>
</evidence>
<feature type="binding site" evidence="7">
    <location>
        <position position="14"/>
    </location>
    <ligand>
        <name>Mg(2+)</name>
        <dbReference type="ChEBI" id="CHEBI:18420"/>
    </ligand>
</feature>
<dbReference type="InterPro" id="IPR031322">
    <property type="entry name" value="Shikimate/glucono_kinase"/>
</dbReference>
<dbReference type="GO" id="GO:0000287">
    <property type="term" value="F:magnesium ion binding"/>
    <property type="evidence" value="ECO:0007669"/>
    <property type="project" value="UniProtKB-UniRule"/>
</dbReference>
<dbReference type="SUPFAM" id="SSF52540">
    <property type="entry name" value="P-loop containing nucleoside triphosphate hydrolases"/>
    <property type="match status" value="1"/>
</dbReference>
<keyword evidence="7" id="KW-0479">Metal-binding</keyword>
<dbReference type="PRINTS" id="PR01100">
    <property type="entry name" value="SHIKIMTKNASE"/>
</dbReference>
<keyword evidence="9" id="KW-1185">Reference proteome</keyword>
<dbReference type="RefSeq" id="WP_151165922.1">
    <property type="nucleotide sequence ID" value="NZ_WACR01000001.1"/>
</dbReference>
<comment type="subunit">
    <text evidence="7">Monomer.</text>
</comment>
<feature type="binding site" evidence="7">
    <location>
        <position position="139"/>
    </location>
    <ligand>
        <name>substrate</name>
    </ligand>
</feature>
<dbReference type="EC" id="2.7.1.71" evidence="7"/>
<protein>
    <recommendedName>
        <fullName evidence="7">Shikimate kinase</fullName>
        <shortName evidence="7">SK</shortName>
        <ecNumber evidence="7">2.7.1.71</ecNumber>
    </recommendedName>
</protein>
<feature type="binding site" evidence="7">
    <location>
        <position position="32"/>
    </location>
    <ligand>
        <name>substrate</name>
    </ligand>
</feature>
<dbReference type="HAMAP" id="MF_00109">
    <property type="entry name" value="Shikimate_kinase"/>
    <property type="match status" value="1"/>
</dbReference>
<keyword evidence="6 7" id="KW-0057">Aromatic amino acid biosynthesis</keyword>
<keyword evidence="3 7" id="KW-0547">Nucleotide-binding</keyword>
<comment type="caution">
    <text evidence="7">Lacks conserved residue(s) required for the propagation of feature annotation.</text>
</comment>
<dbReference type="GO" id="GO:0004765">
    <property type="term" value="F:shikimate kinase activity"/>
    <property type="evidence" value="ECO:0007669"/>
    <property type="project" value="UniProtKB-UniRule"/>
</dbReference>
<dbReference type="AlphaFoldDB" id="A0A6N6M7Q4"/>